<evidence type="ECO:0000313" key="3">
    <source>
        <dbReference type="EMBL" id="MFC3073522.1"/>
    </source>
</evidence>
<dbReference type="Pfam" id="PF01408">
    <property type="entry name" value="GFO_IDH_MocA"/>
    <property type="match status" value="1"/>
</dbReference>
<dbReference type="Proteomes" id="UP001595377">
    <property type="component" value="Unassembled WGS sequence"/>
</dbReference>
<evidence type="ECO:0000313" key="4">
    <source>
        <dbReference type="Proteomes" id="UP001595377"/>
    </source>
</evidence>
<dbReference type="Pfam" id="PF22725">
    <property type="entry name" value="GFO_IDH_MocA_C3"/>
    <property type="match status" value="1"/>
</dbReference>
<dbReference type="Gene3D" id="3.40.50.720">
    <property type="entry name" value="NAD(P)-binding Rossmann-like Domain"/>
    <property type="match status" value="1"/>
</dbReference>
<dbReference type="PANTHER" id="PTHR43377">
    <property type="entry name" value="BILIVERDIN REDUCTASE A"/>
    <property type="match status" value="1"/>
</dbReference>
<dbReference type="InterPro" id="IPR036291">
    <property type="entry name" value="NAD(P)-bd_dom_sf"/>
</dbReference>
<dbReference type="InterPro" id="IPR051450">
    <property type="entry name" value="Gfo/Idh/MocA_Oxidoreductases"/>
</dbReference>
<dbReference type="PANTHER" id="PTHR43377:SF1">
    <property type="entry name" value="BILIVERDIN REDUCTASE A"/>
    <property type="match status" value="1"/>
</dbReference>
<accession>A0ABV7DGU6</accession>
<sequence>MKTLGAAGSLRRTALDQRELVMAVRWGIWGATTIAQEWMIDAIRARGGEIVSLCGRDRERAAAYAARNGIPQYFTSSEDFLRSGIDAVYVGTINAFHHEHVLAAAAAGKHVLCEKPLALTLGAARDMIDACTNASVVLAVNHHLRNAAPHAAVKDMLRQACIGDIVSVALTHASYLPPHLQGWRINDTSAGSGVVLDLTVHDADLLHFLLDSEPESVFAVGGNSGLARSGIEDSVIGAIRFRNGVKASFFDAFTTPFAQHRLEIHGTKGTLIATENLQQTPGGRLVLRNDDGAQDVPIRPTNLYEPNIGAFHDAVHGRGALIATGADGLRSLAVALAAKRSIESGTMVPVTY</sequence>
<dbReference type="EMBL" id="JBHRSP010000016">
    <property type="protein sequence ID" value="MFC3073522.1"/>
    <property type="molecule type" value="Genomic_DNA"/>
</dbReference>
<reference evidence="4" key="1">
    <citation type="journal article" date="2019" name="Int. J. Syst. Evol. Microbiol.">
        <title>The Global Catalogue of Microorganisms (GCM) 10K type strain sequencing project: providing services to taxonomists for standard genome sequencing and annotation.</title>
        <authorList>
            <consortium name="The Broad Institute Genomics Platform"/>
            <consortium name="The Broad Institute Genome Sequencing Center for Infectious Disease"/>
            <person name="Wu L."/>
            <person name="Ma J."/>
        </authorList>
    </citation>
    <scope>NUCLEOTIDE SEQUENCE [LARGE SCALE GENOMIC DNA]</scope>
    <source>
        <strain evidence="4">KCTC 52677</strain>
    </source>
</reference>
<evidence type="ECO:0000259" key="2">
    <source>
        <dbReference type="Pfam" id="PF22725"/>
    </source>
</evidence>
<organism evidence="3 4">
    <name type="scientific">Shinella pollutisoli</name>
    <dbReference type="NCBI Taxonomy" id="2250594"/>
    <lineage>
        <taxon>Bacteria</taxon>
        <taxon>Pseudomonadati</taxon>
        <taxon>Pseudomonadota</taxon>
        <taxon>Alphaproteobacteria</taxon>
        <taxon>Hyphomicrobiales</taxon>
        <taxon>Rhizobiaceae</taxon>
        <taxon>Shinella</taxon>
    </lineage>
</organism>
<dbReference type="Gene3D" id="3.30.360.10">
    <property type="entry name" value="Dihydrodipicolinate Reductase, domain 2"/>
    <property type="match status" value="1"/>
</dbReference>
<dbReference type="InterPro" id="IPR055170">
    <property type="entry name" value="GFO_IDH_MocA-like_dom"/>
</dbReference>
<name>A0ABV7DGU6_9HYPH</name>
<keyword evidence="4" id="KW-1185">Reference proteome</keyword>
<protein>
    <submittedName>
        <fullName evidence="3">Gfo/Idh/MocA family protein</fullName>
    </submittedName>
</protein>
<comment type="caution">
    <text evidence="3">The sequence shown here is derived from an EMBL/GenBank/DDBJ whole genome shotgun (WGS) entry which is preliminary data.</text>
</comment>
<proteinExistence type="predicted"/>
<dbReference type="RefSeq" id="WP_257317009.1">
    <property type="nucleotide sequence ID" value="NZ_JANFDG010000024.1"/>
</dbReference>
<feature type="domain" description="Gfo/Idh/MocA-like oxidoreductase N-terminal" evidence="1">
    <location>
        <begin position="24"/>
        <end position="142"/>
    </location>
</feature>
<dbReference type="InterPro" id="IPR000683">
    <property type="entry name" value="Gfo/Idh/MocA-like_OxRdtase_N"/>
</dbReference>
<feature type="domain" description="GFO/IDH/MocA-like oxidoreductase" evidence="2">
    <location>
        <begin position="151"/>
        <end position="271"/>
    </location>
</feature>
<dbReference type="SUPFAM" id="SSF51735">
    <property type="entry name" value="NAD(P)-binding Rossmann-fold domains"/>
    <property type="match status" value="1"/>
</dbReference>
<evidence type="ECO:0000259" key="1">
    <source>
        <dbReference type="Pfam" id="PF01408"/>
    </source>
</evidence>
<dbReference type="SUPFAM" id="SSF55347">
    <property type="entry name" value="Glyceraldehyde-3-phosphate dehydrogenase-like, C-terminal domain"/>
    <property type="match status" value="1"/>
</dbReference>
<gene>
    <name evidence="3" type="ORF">ACFOHH_10435</name>
</gene>